<comment type="similarity">
    <text evidence="1 4">Belongs to the glycosyl hydrolase 43 family.</text>
</comment>
<keyword evidence="6" id="KW-1185">Reference proteome</keyword>
<evidence type="ECO:0000313" key="5">
    <source>
        <dbReference type="EMBL" id="GAA4491911.1"/>
    </source>
</evidence>
<evidence type="ECO:0000256" key="4">
    <source>
        <dbReference type="RuleBase" id="RU361187"/>
    </source>
</evidence>
<organism evidence="5 6">
    <name type="scientific">Microbacterium panaciterrae</name>
    <dbReference type="NCBI Taxonomy" id="985759"/>
    <lineage>
        <taxon>Bacteria</taxon>
        <taxon>Bacillati</taxon>
        <taxon>Actinomycetota</taxon>
        <taxon>Actinomycetes</taxon>
        <taxon>Micrococcales</taxon>
        <taxon>Microbacteriaceae</taxon>
        <taxon>Microbacterium</taxon>
    </lineage>
</organism>
<gene>
    <name evidence="5" type="ORF">GCM10023171_36630</name>
</gene>
<dbReference type="Pfam" id="PF04616">
    <property type="entry name" value="Glyco_hydro_43"/>
    <property type="match status" value="1"/>
</dbReference>
<keyword evidence="3 4" id="KW-0326">Glycosidase</keyword>
<sequence>MGAMISPECAPAGVIVPGRLFRDDTGATAQLHGVGIHQFDGRFYAWGEDKTRGSLFTGIACYSSVDLATWTSHGHALAADRSIAELGPDRVIERPKVLRTTRGTYVMFLHIDTADYSLARLGRAVADRPEGPYSYLGSERPLGNVSRDIGVFQDEDGTGYVLSEDRENGLHIYRLTPDFLGVEEIVSTTLALPGGHPAGAHGYESPTLVSHEGLYYLFGSDLTGWSMNDNKYATATALEGPWSDWSDFAPAGSATFDSQTSVVLPVRGSEQTSFVYIGDRWIRDDLSHSPPVWLPLHLGDGTARLEWRHEWRIEPGTGRIS</sequence>
<dbReference type="EMBL" id="BAABGP010000026">
    <property type="protein sequence ID" value="GAA4491911.1"/>
    <property type="molecule type" value="Genomic_DNA"/>
</dbReference>
<evidence type="ECO:0000313" key="6">
    <source>
        <dbReference type="Proteomes" id="UP001500731"/>
    </source>
</evidence>
<dbReference type="PANTHER" id="PTHR22925:SF3">
    <property type="entry name" value="GLYCOSYL HYDROLASE FAMILY PROTEIN 43"/>
    <property type="match status" value="1"/>
</dbReference>
<keyword evidence="2 4" id="KW-0378">Hydrolase</keyword>
<dbReference type="PANTHER" id="PTHR22925">
    <property type="entry name" value="GLYCOSYL HYDROLASE 43 FAMILY MEMBER"/>
    <property type="match status" value="1"/>
</dbReference>
<name>A0ABP8PSA7_9MICO</name>
<evidence type="ECO:0000256" key="3">
    <source>
        <dbReference type="ARBA" id="ARBA00023295"/>
    </source>
</evidence>
<dbReference type="Proteomes" id="UP001500731">
    <property type="component" value="Unassembled WGS sequence"/>
</dbReference>
<evidence type="ECO:0000256" key="2">
    <source>
        <dbReference type="ARBA" id="ARBA00022801"/>
    </source>
</evidence>
<dbReference type="SUPFAM" id="SSF75005">
    <property type="entry name" value="Arabinanase/levansucrase/invertase"/>
    <property type="match status" value="1"/>
</dbReference>
<dbReference type="CDD" id="cd18821">
    <property type="entry name" value="GH43_Pc3Gal43A-like"/>
    <property type="match status" value="1"/>
</dbReference>
<dbReference type="Gene3D" id="2.115.10.20">
    <property type="entry name" value="Glycosyl hydrolase domain, family 43"/>
    <property type="match status" value="1"/>
</dbReference>
<evidence type="ECO:0000256" key="1">
    <source>
        <dbReference type="ARBA" id="ARBA00009865"/>
    </source>
</evidence>
<accession>A0ABP8PSA7</accession>
<dbReference type="InterPro" id="IPR006710">
    <property type="entry name" value="Glyco_hydro_43"/>
</dbReference>
<reference evidence="6" key="1">
    <citation type="journal article" date="2019" name="Int. J. Syst. Evol. Microbiol.">
        <title>The Global Catalogue of Microorganisms (GCM) 10K type strain sequencing project: providing services to taxonomists for standard genome sequencing and annotation.</title>
        <authorList>
            <consortium name="The Broad Institute Genomics Platform"/>
            <consortium name="The Broad Institute Genome Sequencing Center for Infectious Disease"/>
            <person name="Wu L."/>
            <person name="Ma J."/>
        </authorList>
    </citation>
    <scope>NUCLEOTIDE SEQUENCE [LARGE SCALE GENOMIC DNA]</scope>
    <source>
        <strain evidence="6">JCM 17839</strain>
    </source>
</reference>
<comment type="caution">
    <text evidence="5">The sequence shown here is derived from an EMBL/GenBank/DDBJ whole genome shotgun (WGS) entry which is preliminary data.</text>
</comment>
<proteinExistence type="inferred from homology"/>
<dbReference type="InterPro" id="IPR023296">
    <property type="entry name" value="Glyco_hydro_beta-prop_sf"/>
</dbReference>
<protein>
    <submittedName>
        <fullName evidence="5">Family 43 glycosylhydrolase</fullName>
    </submittedName>
</protein>